<dbReference type="SUPFAM" id="SSF48208">
    <property type="entry name" value="Six-hairpin glycosidases"/>
    <property type="match status" value="1"/>
</dbReference>
<dbReference type="InterPro" id="IPR049046">
    <property type="entry name" value="Beta-AFase-like_GH127_middle"/>
</dbReference>
<accession>A0A7C5V0F6</accession>
<feature type="domain" description="Non-reducing end beta-L-arabinofuranosidase-like GH127 middle" evidence="2">
    <location>
        <begin position="399"/>
        <end position="497"/>
    </location>
</feature>
<evidence type="ECO:0000259" key="2">
    <source>
        <dbReference type="Pfam" id="PF20736"/>
    </source>
</evidence>
<dbReference type="PANTHER" id="PTHR31151:SF0">
    <property type="entry name" value="PROLINE-TRNA LIGASE (DUF1680)"/>
    <property type="match status" value="1"/>
</dbReference>
<evidence type="ECO:0008006" key="4">
    <source>
        <dbReference type="Google" id="ProtNLM"/>
    </source>
</evidence>
<gene>
    <name evidence="3" type="ORF">ENL71_02145</name>
</gene>
<comment type="caution">
    <text evidence="3">The sequence shown here is derived from an EMBL/GenBank/DDBJ whole genome shotgun (WGS) entry which is preliminary data.</text>
</comment>
<protein>
    <recommendedName>
        <fullName evidence="4">Glycoside hydrolase family 127 protein</fullName>
    </recommendedName>
</protein>
<proteinExistence type="predicted"/>
<dbReference type="InterPro" id="IPR012878">
    <property type="entry name" value="Beta-AFase-like_GH127_cat"/>
</dbReference>
<dbReference type="Pfam" id="PF07944">
    <property type="entry name" value="Beta-AFase-like_GH127_cat"/>
    <property type="match status" value="1"/>
</dbReference>
<dbReference type="GO" id="GO:0005975">
    <property type="term" value="P:carbohydrate metabolic process"/>
    <property type="evidence" value="ECO:0007669"/>
    <property type="project" value="InterPro"/>
</dbReference>
<dbReference type="Pfam" id="PF20736">
    <property type="entry name" value="Glyco_hydro127M"/>
    <property type="match status" value="1"/>
</dbReference>
<dbReference type="InterPro" id="IPR008928">
    <property type="entry name" value="6-hairpin_glycosidase_sf"/>
</dbReference>
<dbReference type="EMBL" id="DRUZ01000030">
    <property type="protein sequence ID" value="HHS01324.1"/>
    <property type="molecule type" value="Genomic_DNA"/>
</dbReference>
<dbReference type="AlphaFoldDB" id="A0A7C5V0F6"/>
<dbReference type="PANTHER" id="PTHR31151">
    <property type="entry name" value="PROLINE-TRNA LIGASE (DUF1680)"/>
    <property type="match status" value="1"/>
</dbReference>
<evidence type="ECO:0000259" key="1">
    <source>
        <dbReference type="Pfam" id="PF07944"/>
    </source>
</evidence>
<evidence type="ECO:0000313" key="3">
    <source>
        <dbReference type="EMBL" id="HHS01324.1"/>
    </source>
</evidence>
<reference evidence="3" key="1">
    <citation type="journal article" date="2020" name="mSystems">
        <title>Genome- and Community-Level Interaction Insights into Carbon Utilization and Element Cycling Functions of Hydrothermarchaeota in Hydrothermal Sediment.</title>
        <authorList>
            <person name="Zhou Z."/>
            <person name="Liu Y."/>
            <person name="Xu W."/>
            <person name="Pan J."/>
            <person name="Luo Z.H."/>
            <person name="Li M."/>
        </authorList>
    </citation>
    <scope>NUCLEOTIDE SEQUENCE [LARGE SCALE GENOMIC DNA]</scope>
    <source>
        <strain evidence="3">SpSt-102</strain>
    </source>
</reference>
<name>A0A7C5V0F6_9FIRM</name>
<feature type="domain" description="Non-reducing end beta-L-arabinofuranosidase-like GH127 catalytic" evidence="1">
    <location>
        <begin position="18"/>
        <end position="387"/>
    </location>
</feature>
<organism evidence="3">
    <name type="scientific">Caldicellulosiruptor owensensis</name>
    <dbReference type="NCBI Taxonomy" id="55205"/>
    <lineage>
        <taxon>Bacteria</taxon>
        <taxon>Bacillati</taxon>
        <taxon>Bacillota</taxon>
        <taxon>Bacillota incertae sedis</taxon>
        <taxon>Caldicellulosiruptorales</taxon>
        <taxon>Caldicellulosiruptoraceae</taxon>
        <taxon>Caldicellulosiruptor</taxon>
    </lineage>
</organism>
<sequence>MKEQKQFLIPLRASLYSDSEYYKRFKLNRSYMLSLKTENLLQNFYLESGIMSWSFLPQDIHGGWESPTCQLRGHFLGHWLSAAARIYANFGDEEIKGKADYIVDELERCQKENGGEWVGSIPEKYFEWMARGKWVWAPHYTVHKTFMGLVDMYKYTSNQKALEIADRWANWFYRWSGQFSREKMDDILDYETGGMLEIWAELYNITKDSKYRDLMERYYRGRLFDRLLNGEDVLTGMHANTTVPEIHGAARVWEITGEEKFRKIVESYWREAVEERGYFCTGGQTLGEVWTPKQRIRNYLGPTNQEHCVVYNMIRLAEFLFRWTGDKRYSDYIERNIYNGLFAQQRLKDGMVTYFLPLMPGSQKRWGTPTNDFWCCHGTLVQAHTIYNDIIYYKSQNGIVISQFIPSFVTWKDDKGNDITIKQYYGKRQESFAYTAKKNEIYIEIQCEDPIEFELAIRKPWWAKKIELAVNEDLCYGVDDSSYIKLTRRWNSDKIKITFYKTIETSPMPDDPQQVAFMVGPVVLAGLCENRRKIYINGKEIEDVIIPINERGFGPIRYITYDQIEDIIFLPLCYVDDEKYTVYFLVD</sequence>